<dbReference type="RefSeq" id="WP_248649863.1">
    <property type="nucleotide sequence ID" value="NZ_CP096659.1"/>
</dbReference>
<organism evidence="1 2">
    <name type="scientific">Halorussus limi</name>
    <dbReference type="NCBI Taxonomy" id="2938695"/>
    <lineage>
        <taxon>Archaea</taxon>
        <taxon>Methanobacteriati</taxon>
        <taxon>Methanobacteriota</taxon>
        <taxon>Stenosarchaea group</taxon>
        <taxon>Halobacteria</taxon>
        <taxon>Halobacteriales</taxon>
        <taxon>Haladaptataceae</taxon>
        <taxon>Halorussus</taxon>
    </lineage>
</organism>
<name>A0A8U0HSM4_9EURY</name>
<dbReference type="KEGG" id="halx:M0R89_14850"/>
<gene>
    <name evidence="1" type="ORF">M0R89_14850</name>
</gene>
<accession>A0A8U0HSM4</accession>
<reference evidence="1 2" key="1">
    <citation type="submission" date="2022-04" db="EMBL/GenBank/DDBJ databases">
        <title>Diverse halophilic archaea isolated from saline environments.</title>
        <authorList>
            <person name="Cui H.-L."/>
        </authorList>
    </citation>
    <scope>NUCLEOTIDE SEQUENCE [LARGE SCALE GENOMIC DNA]</scope>
    <source>
        <strain evidence="1 2">XZYJT49</strain>
    </source>
</reference>
<dbReference type="GeneID" id="72186503"/>
<keyword evidence="2" id="KW-1185">Reference proteome</keyword>
<sequence length="56" mass="5830">MFTQFGETPLVVVRSFAGGAVLAPVADEAMPDAYERGGPYVAFGTVAGFLTSFVLT</sequence>
<proteinExistence type="predicted"/>
<dbReference type="Proteomes" id="UP000830729">
    <property type="component" value="Chromosome"/>
</dbReference>
<evidence type="ECO:0000313" key="2">
    <source>
        <dbReference type="Proteomes" id="UP000830729"/>
    </source>
</evidence>
<dbReference type="AlphaFoldDB" id="A0A8U0HSM4"/>
<dbReference type="EMBL" id="CP096659">
    <property type="protein sequence ID" value="UPV73811.1"/>
    <property type="molecule type" value="Genomic_DNA"/>
</dbReference>
<protein>
    <submittedName>
        <fullName evidence="1">Uncharacterized protein</fullName>
    </submittedName>
</protein>
<evidence type="ECO:0000313" key="1">
    <source>
        <dbReference type="EMBL" id="UPV73811.1"/>
    </source>
</evidence>